<proteinExistence type="predicted"/>
<sequence>MSQAAIIAGVIGGVGVPLVVITLLWVRIRRRNRRPGSQSSWIGTRIGNRIGTPQLVRGWVIDQFNEGRSTRSQNSATRYHDGYPMSERVLSITRDESSSVLPPSPPAQYAERRESMLSAGSDTPTPSSAGSEKMLMAQPASERPRPPRPLPPVPRPRQRSSRLNPSSPVSNISRREYSDTDSERDPFFKGEVVQVQAIDDDGDREVGKGVDGAKQPEDSDARVDSAQTTRKTQVGPNGDRLDARDRQEFSDRAAVDHEESFAHAEDTPADPAEGEGPRPMPSTAEIDTDPLSNTAEARDVETARVDTGDGEGSDFQSDSWSDMSDETDMTFPSSLELDNLEAGWSQEEQRPPGHTEPLSIRPLPVIPVIAIPRNSLMVRDEARDRIRDRTVSTPASFIIPVETPVDDVDVWTPSRRSIFFHTPFYHESGAASPSKRSSKASSIKSLSRMTARMSSASASLIVFPRRWSRVDRIDPQMRSSVRPVTPRTPDHPPLPFPLDSRVSSTRALSSEPVGRTASTVDIQDA</sequence>
<feature type="compositionally biased region" description="Polar residues" evidence="1">
    <location>
        <begin position="163"/>
        <end position="172"/>
    </location>
</feature>
<keyword evidence="2" id="KW-0812">Transmembrane</keyword>
<dbReference type="EMBL" id="KV722367">
    <property type="protein sequence ID" value="OCH92521.1"/>
    <property type="molecule type" value="Genomic_DNA"/>
</dbReference>
<feature type="compositionally biased region" description="Basic and acidic residues" evidence="1">
    <location>
        <begin position="214"/>
        <end position="223"/>
    </location>
</feature>
<dbReference type="AlphaFoldDB" id="A0A8E2AX22"/>
<feature type="region of interest" description="Disordered" evidence="1">
    <location>
        <begin position="474"/>
        <end position="525"/>
    </location>
</feature>
<feature type="region of interest" description="Disordered" evidence="1">
    <location>
        <begin position="93"/>
        <end position="331"/>
    </location>
</feature>
<feature type="compositionally biased region" description="Polar residues" evidence="1">
    <location>
        <begin position="516"/>
        <end position="525"/>
    </location>
</feature>
<organism evidence="3 4">
    <name type="scientific">Obba rivulosa</name>
    <dbReference type="NCBI Taxonomy" id="1052685"/>
    <lineage>
        <taxon>Eukaryota</taxon>
        <taxon>Fungi</taxon>
        <taxon>Dikarya</taxon>
        <taxon>Basidiomycota</taxon>
        <taxon>Agaricomycotina</taxon>
        <taxon>Agaricomycetes</taxon>
        <taxon>Polyporales</taxon>
        <taxon>Gelatoporiaceae</taxon>
        <taxon>Obba</taxon>
    </lineage>
</organism>
<feature type="compositionally biased region" description="Basic and acidic residues" evidence="1">
    <location>
        <begin position="296"/>
        <end position="307"/>
    </location>
</feature>
<evidence type="ECO:0000313" key="4">
    <source>
        <dbReference type="Proteomes" id="UP000250043"/>
    </source>
</evidence>
<dbReference type="Proteomes" id="UP000250043">
    <property type="component" value="Unassembled WGS sequence"/>
</dbReference>
<evidence type="ECO:0000313" key="3">
    <source>
        <dbReference type="EMBL" id="OCH92521.1"/>
    </source>
</evidence>
<feature type="compositionally biased region" description="Polar residues" evidence="1">
    <location>
        <begin position="118"/>
        <end position="130"/>
    </location>
</feature>
<feature type="compositionally biased region" description="Basic and acidic residues" evidence="1">
    <location>
        <begin position="173"/>
        <end position="188"/>
    </location>
</feature>
<keyword evidence="4" id="KW-1185">Reference proteome</keyword>
<name>A0A8E2AX22_9APHY</name>
<dbReference type="OrthoDB" id="10570475at2759"/>
<gene>
    <name evidence="3" type="ORF">OBBRIDRAFT_426855</name>
</gene>
<feature type="transmembrane region" description="Helical" evidence="2">
    <location>
        <begin position="6"/>
        <end position="26"/>
    </location>
</feature>
<evidence type="ECO:0000256" key="1">
    <source>
        <dbReference type="SAM" id="MobiDB-lite"/>
    </source>
</evidence>
<feature type="compositionally biased region" description="Polar residues" evidence="1">
    <location>
        <begin position="225"/>
        <end position="235"/>
    </location>
</feature>
<keyword evidence="2" id="KW-0472">Membrane</keyword>
<evidence type="ECO:0000256" key="2">
    <source>
        <dbReference type="SAM" id="Phobius"/>
    </source>
</evidence>
<accession>A0A8E2AX22</accession>
<protein>
    <submittedName>
        <fullName evidence="3">Uncharacterized protein</fullName>
    </submittedName>
</protein>
<keyword evidence="2" id="KW-1133">Transmembrane helix</keyword>
<feature type="compositionally biased region" description="Basic and acidic residues" evidence="1">
    <location>
        <begin position="239"/>
        <end position="266"/>
    </location>
</feature>
<reference evidence="3 4" key="1">
    <citation type="submission" date="2016-07" db="EMBL/GenBank/DDBJ databases">
        <title>Draft genome of the white-rot fungus Obba rivulosa 3A-2.</title>
        <authorList>
            <consortium name="DOE Joint Genome Institute"/>
            <person name="Miettinen O."/>
            <person name="Riley R."/>
            <person name="Acob R."/>
            <person name="Barry K."/>
            <person name="Cullen D."/>
            <person name="De Vries R."/>
            <person name="Hainaut M."/>
            <person name="Hatakka A."/>
            <person name="Henrissat B."/>
            <person name="Hilden K."/>
            <person name="Kuo R."/>
            <person name="Labutti K."/>
            <person name="Lipzen A."/>
            <person name="Makela M.R."/>
            <person name="Sandor L."/>
            <person name="Spatafora J.W."/>
            <person name="Grigoriev I.V."/>
            <person name="Hibbett D.S."/>
        </authorList>
    </citation>
    <scope>NUCLEOTIDE SEQUENCE [LARGE SCALE GENOMIC DNA]</scope>
    <source>
        <strain evidence="3 4">3A-2</strain>
    </source>
</reference>